<dbReference type="InterPro" id="IPR001461">
    <property type="entry name" value="Aspartic_peptidase_A1"/>
</dbReference>
<dbReference type="Proteomes" id="UP001054837">
    <property type="component" value="Unassembled WGS sequence"/>
</dbReference>
<accession>A0AAV4MKV6</accession>
<dbReference type="Pfam" id="PF00026">
    <property type="entry name" value="Asp"/>
    <property type="match status" value="2"/>
</dbReference>
<keyword evidence="12" id="KW-1185">Reference proteome</keyword>
<dbReference type="PANTHER" id="PTHR47965">
    <property type="entry name" value="ASPARTYL PROTEASE-RELATED"/>
    <property type="match status" value="1"/>
</dbReference>
<evidence type="ECO:0000256" key="1">
    <source>
        <dbReference type="ARBA" id="ARBA00007447"/>
    </source>
</evidence>
<evidence type="ECO:0000259" key="10">
    <source>
        <dbReference type="PROSITE" id="PS51767"/>
    </source>
</evidence>
<feature type="domain" description="Peptidase A1" evidence="10">
    <location>
        <begin position="18"/>
        <end position="351"/>
    </location>
</feature>
<feature type="transmembrane region" description="Helical" evidence="9">
    <location>
        <begin position="318"/>
        <end position="341"/>
    </location>
</feature>
<keyword evidence="3" id="KW-0732">Signal</keyword>
<keyword evidence="9" id="KW-0472">Membrane</keyword>
<dbReference type="EMBL" id="BPLQ01000586">
    <property type="protein sequence ID" value="GIX73147.1"/>
    <property type="molecule type" value="Genomic_DNA"/>
</dbReference>
<dbReference type="PROSITE" id="PS00141">
    <property type="entry name" value="ASP_PROTEASE"/>
    <property type="match status" value="2"/>
</dbReference>
<protein>
    <submittedName>
        <fullName evidence="11">Beta-secretase 1</fullName>
    </submittedName>
</protein>
<reference evidence="11 12" key="1">
    <citation type="submission" date="2021-06" db="EMBL/GenBank/DDBJ databases">
        <title>Caerostris darwini draft genome.</title>
        <authorList>
            <person name="Kono N."/>
            <person name="Arakawa K."/>
        </authorList>
    </citation>
    <scope>NUCLEOTIDE SEQUENCE [LARGE SCALE GENOMIC DNA]</scope>
</reference>
<comment type="similarity">
    <text evidence="1 8">Belongs to the peptidase A1 family.</text>
</comment>
<feature type="active site" evidence="7">
    <location>
        <position position="471"/>
    </location>
</feature>
<keyword evidence="6" id="KW-0865">Zymogen</keyword>
<comment type="caution">
    <text evidence="11">The sequence shown here is derived from an EMBL/GenBank/DDBJ whole genome shotgun (WGS) entry which is preliminary data.</text>
</comment>
<dbReference type="InterPro" id="IPR001969">
    <property type="entry name" value="Aspartic_peptidase_AS"/>
</dbReference>
<keyword evidence="4 8" id="KW-0064">Aspartyl protease</keyword>
<gene>
    <name evidence="11" type="primary">BACE1</name>
    <name evidence="11" type="ORF">CDAR_86481</name>
</gene>
<dbReference type="Gene3D" id="2.40.70.10">
    <property type="entry name" value="Acid Proteases"/>
    <property type="match status" value="4"/>
</dbReference>
<evidence type="ECO:0000256" key="4">
    <source>
        <dbReference type="ARBA" id="ARBA00022750"/>
    </source>
</evidence>
<feature type="non-terminal residue" evidence="11">
    <location>
        <position position="1"/>
    </location>
</feature>
<dbReference type="GO" id="GO:0005768">
    <property type="term" value="C:endosome"/>
    <property type="evidence" value="ECO:0007669"/>
    <property type="project" value="TreeGrafter"/>
</dbReference>
<keyword evidence="5 8" id="KW-0378">Hydrolase</keyword>
<dbReference type="GO" id="GO:0005886">
    <property type="term" value="C:plasma membrane"/>
    <property type="evidence" value="ECO:0007669"/>
    <property type="project" value="TreeGrafter"/>
</dbReference>
<evidence type="ECO:0000256" key="3">
    <source>
        <dbReference type="ARBA" id="ARBA00022729"/>
    </source>
</evidence>
<dbReference type="PRINTS" id="PR00792">
    <property type="entry name" value="PEPSIN"/>
</dbReference>
<name>A0AAV4MKV6_9ARAC</name>
<keyword evidence="2 8" id="KW-0645">Protease</keyword>
<evidence type="ECO:0000256" key="5">
    <source>
        <dbReference type="ARBA" id="ARBA00022801"/>
    </source>
</evidence>
<evidence type="ECO:0000256" key="7">
    <source>
        <dbReference type="PIRSR" id="PIRSR601461-1"/>
    </source>
</evidence>
<dbReference type="GO" id="GO:0006509">
    <property type="term" value="P:membrane protein ectodomain proteolysis"/>
    <property type="evidence" value="ECO:0007669"/>
    <property type="project" value="TreeGrafter"/>
</dbReference>
<dbReference type="GO" id="GO:0005802">
    <property type="term" value="C:trans-Golgi network"/>
    <property type="evidence" value="ECO:0007669"/>
    <property type="project" value="TreeGrafter"/>
</dbReference>
<dbReference type="AlphaFoldDB" id="A0AAV4MKV6"/>
<dbReference type="InterPro" id="IPR021109">
    <property type="entry name" value="Peptidase_aspartic_dom_sf"/>
</dbReference>
<evidence type="ECO:0000256" key="2">
    <source>
        <dbReference type="ARBA" id="ARBA00022670"/>
    </source>
</evidence>
<proteinExistence type="inferred from homology"/>
<sequence length="900" mass="101903">CCRVSYEINVQGEPQHGYFISVFLGTPPQTVKLLLDTGSNYLAIATIPPMPEGTNYFQTNKSTTFRNLGVTLDVHYVGGWFHGSLAEDMVSFGTDKIKYTLACMQFINGIFEPHAPFNGLLGLSYSSLAGSNIQVQPFFDVLVNETSIDNIFSLDLCGPYFTSEIQMTECGKFKMGSSSESLENYTIVYTPVIEEWFYEVIITDLKVGINHIPIDCWNINKEHSIVDTGATDLYFPKDVFDWAVREIREHVQHIIHNKFWVNETTACVPKEIFDITIFPIFTISLYHEINSTFDLLISPELYLLPIENEKSMFTCFKLSFGIFDSGPLISASILRGFFVIFDRMNKRVGFANSKHYNTTNGFPGSVTEPKYTSQNIEMCKKKDESDSFSLSPILIVILFSAVVVTLVFLYNLISWILRVIVHPEECTDRNHLIASFWKHGKNGKGEGEPQHGYFISVFLGTPPQTVNLLLDTGSNYLAIATVPPMPESTNYFQANKSTTFRNLGVTFDVHYYGGWFNGILAEDMLSFGTHKIKCTLACMQFINGIFEPHAQFNGILGLAYSSLGGSNTPVQPFFDILVNETSIDNIFSLDLCGPYFTSEIQMTECGKFKMGSSSESLENHTIVYTPVIKEWFYEVIITDLKVGINHIPIDCWKINKEHSIVDTGSTDLYFPKDVFDWIVGEIRKHVQHVIHNKFWVNETEACVPKEIFDIKIFPIFTISLYHEINSTFDLLISPELYLLPIEKEKSIFTCYKLSFGIFDSGALISASILRGFFVIFDRMNKRVGFANSKHYNTTNGFPGSVTEPKYTSQNIEMCKKKDKSDSFSLSPILIVILFSAVVVILVFLYNLISWILRVIVHPEESTDTNHLIASFWKHGKNGKGEVELILSHESTNQISFDEAI</sequence>
<evidence type="ECO:0000256" key="9">
    <source>
        <dbReference type="SAM" id="Phobius"/>
    </source>
</evidence>
<dbReference type="GO" id="GO:0004190">
    <property type="term" value="F:aspartic-type endopeptidase activity"/>
    <property type="evidence" value="ECO:0007669"/>
    <property type="project" value="UniProtKB-KW"/>
</dbReference>
<keyword evidence="9" id="KW-0812">Transmembrane</keyword>
<dbReference type="PANTHER" id="PTHR47965:SF12">
    <property type="entry name" value="ASPARTIC PROTEINASE 3-RELATED"/>
    <property type="match status" value="1"/>
</dbReference>
<organism evidence="11 12">
    <name type="scientific">Caerostris darwini</name>
    <dbReference type="NCBI Taxonomy" id="1538125"/>
    <lineage>
        <taxon>Eukaryota</taxon>
        <taxon>Metazoa</taxon>
        <taxon>Ecdysozoa</taxon>
        <taxon>Arthropoda</taxon>
        <taxon>Chelicerata</taxon>
        <taxon>Arachnida</taxon>
        <taxon>Araneae</taxon>
        <taxon>Araneomorphae</taxon>
        <taxon>Entelegynae</taxon>
        <taxon>Araneoidea</taxon>
        <taxon>Araneidae</taxon>
        <taxon>Caerostris</taxon>
    </lineage>
</organism>
<feature type="transmembrane region" description="Helical" evidence="9">
    <location>
        <begin position="753"/>
        <end position="776"/>
    </location>
</feature>
<feature type="transmembrane region" description="Helical" evidence="9">
    <location>
        <begin position="390"/>
        <end position="417"/>
    </location>
</feature>
<evidence type="ECO:0000256" key="6">
    <source>
        <dbReference type="ARBA" id="ARBA00023145"/>
    </source>
</evidence>
<dbReference type="PROSITE" id="PS51767">
    <property type="entry name" value="PEPTIDASE_A1"/>
    <property type="match status" value="2"/>
</dbReference>
<dbReference type="InterPro" id="IPR033121">
    <property type="entry name" value="PEPTIDASE_A1"/>
</dbReference>
<dbReference type="SUPFAM" id="SSF50630">
    <property type="entry name" value="Acid proteases"/>
    <property type="match status" value="2"/>
</dbReference>
<feature type="domain" description="Peptidase A1" evidence="10">
    <location>
        <begin position="453"/>
        <end position="786"/>
    </location>
</feature>
<keyword evidence="9" id="KW-1133">Transmembrane helix</keyword>
<evidence type="ECO:0000313" key="11">
    <source>
        <dbReference type="EMBL" id="GIX73147.1"/>
    </source>
</evidence>
<feature type="active site" evidence="7">
    <location>
        <position position="662"/>
    </location>
</feature>
<feature type="transmembrane region" description="Helical" evidence="9">
    <location>
        <begin position="825"/>
        <end position="852"/>
    </location>
</feature>
<evidence type="ECO:0000313" key="12">
    <source>
        <dbReference type="Proteomes" id="UP001054837"/>
    </source>
</evidence>
<dbReference type="GO" id="GO:0050435">
    <property type="term" value="P:amyloid-beta metabolic process"/>
    <property type="evidence" value="ECO:0007669"/>
    <property type="project" value="TreeGrafter"/>
</dbReference>
<evidence type="ECO:0000256" key="8">
    <source>
        <dbReference type="RuleBase" id="RU000454"/>
    </source>
</evidence>